<sequence length="108" mass="11952">MPWGEMTVTLHDVELILGVPAYGKTVDLHYSRDQLIAVIQNDLVITYIGGAINGQELFDVATDPWSRLSSSDRAACCIQYLLSSLLFTDKSGNIVPAKLWLLVKDVRS</sequence>
<comment type="caution">
    <text evidence="1">The sequence shown here is derived from an EMBL/GenBank/DDBJ whole genome shotgun (WGS) entry which is preliminary data.</text>
</comment>
<dbReference type="EMBL" id="CM044706">
    <property type="protein sequence ID" value="KAI5656741.1"/>
    <property type="molecule type" value="Genomic_DNA"/>
</dbReference>
<evidence type="ECO:0000313" key="1">
    <source>
        <dbReference type="EMBL" id="KAI5656741.1"/>
    </source>
</evidence>
<name>A0ACC0A7J0_CATRO</name>
<evidence type="ECO:0000313" key="2">
    <source>
        <dbReference type="Proteomes" id="UP001060085"/>
    </source>
</evidence>
<keyword evidence="2" id="KW-1185">Reference proteome</keyword>
<reference evidence="2" key="1">
    <citation type="journal article" date="2023" name="Nat. Plants">
        <title>Single-cell RNA sequencing provides a high-resolution roadmap for understanding the multicellular compartmentation of specialized metabolism.</title>
        <authorList>
            <person name="Sun S."/>
            <person name="Shen X."/>
            <person name="Li Y."/>
            <person name="Li Y."/>
            <person name="Wang S."/>
            <person name="Li R."/>
            <person name="Zhang H."/>
            <person name="Shen G."/>
            <person name="Guo B."/>
            <person name="Wei J."/>
            <person name="Xu J."/>
            <person name="St-Pierre B."/>
            <person name="Chen S."/>
            <person name="Sun C."/>
        </authorList>
    </citation>
    <scope>NUCLEOTIDE SEQUENCE [LARGE SCALE GENOMIC DNA]</scope>
</reference>
<dbReference type="Proteomes" id="UP001060085">
    <property type="component" value="Linkage Group LG06"/>
</dbReference>
<organism evidence="1 2">
    <name type="scientific">Catharanthus roseus</name>
    <name type="common">Madagascar periwinkle</name>
    <name type="synonym">Vinca rosea</name>
    <dbReference type="NCBI Taxonomy" id="4058"/>
    <lineage>
        <taxon>Eukaryota</taxon>
        <taxon>Viridiplantae</taxon>
        <taxon>Streptophyta</taxon>
        <taxon>Embryophyta</taxon>
        <taxon>Tracheophyta</taxon>
        <taxon>Spermatophyta</taxon>
        <taxon>Magnoliopsida</taxon>
        <taxon>eudicotyledons</taxon>
        <taxon>Gunneridae</taxon>
        <taxon>Pentapetalae</taxon>
        <taxon>asterids</taxon>
        <taxon>lamiids</taxon>
        <taxon>Gentianales</taxon>
        <taxon>Apocynaceae</taxon>
        <taxon>Rauvolfioideae</taxon>
        <taxon>Vinceae</taxon>
        <taxon>Catharanthinae</taxon>
        <taxon>Catharanthus</taxon>
    </lineage>
</organism>
<protein>
    <submittedName>
        <fullName evidence="1">Uncharacterized protein</fullName>
    </submittedName>
</protein>
<accession>A0ACC0A7J0</accession>
<gene>
    <name evidence="1" type="ORF">M9H77_25534</name>
</gene>
<proteinExistence type="predicted"/>